<dbReference type="RefSeq" id="WP_053196470.1">
    <property type="nucleotide sequence ID" value="NZ_CP011409.1"/>
</dbReference>
<evidence type="ECO:0008006" key="4">
    <source>
        <dbReference type="Google" id="ProtNLM"/>
    </source>
</evidence>
<organism evidence="2 3">
    <name type="scientific">Herbaspirillum hiltneri N3</name>
    <dbReference type="NCBI Taxonomy" id="1262470"/>
    <lineage>
        <taxon>Bacteria</taxon>
        <taxon>Pseudomonadati</taxon>
        <taxon>Pseudomonadota</taxon>
        <taxon>Betaproteobacteria</taxon>
        <taxon>Burkholderiales</taxon>
        <taxon>Oxalobacteraceae</taxon>
        <taxon>Herbaspirillum</taxon>
    </lineage>
</organism>
<name>A0ABM5UZR6_9BURK</name>
<feature type="compositionally biased region" description="Polar residues" evidence="1">
    <location>
        <begin position="1"/>
        <end position="27"/>
    </location>
</feature>
<evidence type="ECO:0000313" key="2">
    <source>
        <dbReference type="EMBL" id="AKZ62644.1"/>
    </source>
</evidence>
<sequence>MSTFQSQLGQSYASENPTMRQGASPTVQAAQAGAAQAVEFQLWVSQQASSLAKLKIFNTMAKNVNDQQ</sequence>
<proteinExistence type="predicted"/>
<dbReference type="Proteomes" id="UP000063429">
    <property type="component" value="Chromosome"/>
</dbReference>
<evidence type="ECO:0000256" key="1">
    <source>
        <dbReference type="SAM" id="MobiDB-lite"/>
    </source>
</evidence>
<keyword evidence="3" id="KW-1185">Reference proteome</keyword>
<gene>
    <name evidence="2" type="ORF">F506_08125</name>
</gene>
<evidence type="ECO:0000313" key="3">
    <source>
        <dbReference type="Proteomes" id="UP000063429"/>
    </source>
</evidence>
<dbReference type="EMBL" id="CP011409">
    <property type="protein sequence ID" value="AKZ62644.1"/>
    <property type="molecule type" value="Genomic_DNA"/>
</dbReference>
<accession>A0ABM5UZR6</accession>
<reference evidence="3" key="1">
    <citation type="journal article" date="2015" name="Genome Announc.">
        <title>Complete Genome Sequence of Herbaspirillum hiltneri N3 (DSM 17495), Isolated from Surface-Sterilized Wheat Roots.</title>
        <authorList>
            <person name="Guizelini D."/>
            <person name="Saizaki P.M."/>
            <person name="Coimbra N.A."/>
            <person name="Weiss V.A."/>
            <person name="Faoro H."/>
            <person name="Sfeir M.Z."/>
            <person name="Baura V.A."/>
            <person name="Monteiro R.A."/>
            <person name="Chubatsu L.S."/>
            <person name="Souza E.M."/>
            <person name="Cruz L.M."/>
            <person name="Pedrosa F.O."/>
            <person name="Raittz R.T."/>
            <person name="Marchaukoski J.N."/>
            <person name="Steffens M.B."/>
        </authorList>
    </citation>
    <scope>NUCLEOTIDE SEQUENCE [LARGE SCALE GENOMIC DNA]</scope>
    <source>
        <strain evidence="3">N3</strain>
    </source>
</reference>
<protein>
    <recommendedName>
        <fullName evidence="4">Type III secretion system major needle protein (YscF/MxiH/PrgI family)</fullName>
    </recommendedName>
</protein>
<feature type="region of interest" description="Disordered" evidence="1">
    <location>
        <begin position="1"/>
        <end position="28"/>
    </location>
</feature>